<dbReference type="Gene3D" id="3.40.50.300">
    <property type="entry name" value="P-loop containing nucleotide triphosphate hydrolases"/>
    <property type="match status" value="1"/>
</dbReference>
<organism evidence="1 2">
    <name type="scientific">Terrimicrobium sacchariphilum</name>
    <dbReference type="NCBI Taxonomy" id="690879"/>
    <lineage>
        <taxon>Bacteria</taxon>
        <taxon>Pseudomonadati</taxon>
        <taxon>Verrucomicrobiota</taxon>
        <taxon>Terrimicrobiia</taxon>
        <taxon>Terrimicrobiales</taxon>
        <taxon>Terrimicrobiaceae</taxon>
        <taxon>Terrimicrobium</taxon>
    </lineage>
</organism>
<dbReference type="RefSeq" id="WP_075079698.1">
    <property type="nucleotide sequence ID" value="NZ_BDCO01000002.1"/>
</dbReference>
<comment type="caution">
    <text evidence="1">The sequence shown here is derived from an EMBL/GenBank/DDBJ whole genome shotgun (WGS) entry which is preliminary data.</text>
</comment>
<gene>
    <name evidence="1" type="ORF">TSACC_22446</name>
</gene>
<dbReference type="STRING" id="690879.TSACC_22446"/>
<dbReference type="EMBL" id="BDCO01000002">
    <property type="protein sequence ID" value="GAT34024.1"/>
    <property type="molecule type" value="Genomic_DNA"/>
</dbReference>
<sequence length="263" mass="29832">MPASAQIIRRIIVSATCKGGVGRTFFLVNLADWYAEIEQECAFFDSDVYNGTLTRFLPDSRFLPLDNPDEAVRELSEVLDDSEVVGWDALGALKGYYPDFLDETFVQNKDRFSEHRVTMILMIEEDKDTVFQAGELAKRLGDQVDWLVVKNHKTCSTSEIYDNSKARQELLRLGAVEITMERVPWSLLATIQKTSRGLSSLVLDESLPFLERQRLRTFQKRFFEQLESARALLVPTRLAMTAPVHKAGKPATSARPRVAPEEV</sequence>
<dbReference type="InParanoid" id="A0A146GB33"/>
<name>A0A146GB33_TERSA</name>
<proteinExistence type="predicted"/>
<dbReference type="SUPFAM" id="SSF52540">
    <property type="entry name" value="P-loop containing nucleoside triphosphate hydrolases"/>
    <property type="match status" value="1"/>
</dbReference>
<dbReference type="Proteomes" id="UP000076023">
    <property type="component" value="Unassembled WGS sequence"/>
</dbReference>
<evidence type="ECO:0000313" key="2">
    <source>
        <dbReference type="Proteomes" id="UP000076023"/>
    </source>
</evidence>
<accession>A0A146GB33</accession>
<dbReference type="InterPro" id="IPR027417">
    <property type="entry name" value="P-loop_NTPase"/>
</dbReference>
<evidence type="ECO:0000313" key="1">
    <source>
        <dbReference type="EMBL" id="GAT34024.1"/>
    </source>
</evidence>
<keyword evidence="2" id="KW-1185">Reference proteome</keyword>
<evidence type="ECO:0008006" key="3">
    <source>
        <dbReference type="Google" id="ProtNLM"/>
    </source>
</evidence>
<reference evidence="2" key="1">
    <citation type="journal article" date="2017" name="Genome Announc.">
        <title>Draft Genome Sequence of Terrimicrobium sacchariphilum NM-5T, a Facultative Anaerobic Soil Bacterium of the Class Spartobacteria.</title>
        <authorList>
            <person name="Qiu Y.L."/>
            <person name="Tourlousse D.M."/>
            <person name="Matsuura N."/>
            <person name="Ohashi A."/>
            <person name="Sekiguchi Y."/>
        </authorList>
    </citation>
    <scope>NUCLEOTIDE SEQUENCE [LARGE SCALE GENOMIC DNA]</scope>
    <source>
        <strain evidence="2">NM-5</strain>
    </source>
</reference>
<protein>
    <recommendedName>
        <fullName evidence="3">CobQ/CobB/MinD/ParA nucleotide binding domain-containing protein</fullName>
    </recommendedName>
</protein>
<dbReference type="AlphaFoldDB" id="A0A146GB33"/>
<dbReference type="OrthoDB" id="200044at2"/>